<dbReference type="NCBIfam" id="NF002353">
    <property type="entry name" value="PRK01318.1-4"/>
    <property type="match status" value="1"/>
</dbReference>
<keyword evidence="9 13" id="KW-0472">Membrane</keyword>
<evidence type="ECO:0000256" key="14">
    <source>
        <dbReference type="SAM" id="MobiDB-lite"/>
    </source>
</evidence>
<comment type="function">
    <text evidence="13">Required for the insertion and/or proper folding and/or complex formation of integral membrane proteins into the membrane. Involved in integration of membrane proteins that insert both dependently and independently of the Sec translocase complex, as well as at least some lipoproteins. Aids folding of multispanning membrane proteins.</text>
</comment>
<organism evidence="17 18">
    <name type="scientific">Cereibacter sphaeroides</name>
    <name type="common">Rhodobacter sphaeroides</name>
    <dbReference type="NCBI Taxonomy" id="1063"/>
    <lineage>
        <taxon>Bacteria</taxon>
        <taxon>Pseudomonadati</taxon>
        <taxon>Pseudomonadota</taxon>
        <taxon>Alphaproteobacteria</taxon>
        <taxon>Rhodobacterales</taxon>
        <taxon>Paracoccaceae</taxon>
        <taxon>Cereibacter</taxon>
    </lineage>
</organism>
<evidence type="ECO:0000256" key="1">
    <source>
        <dbReference type="ARBA" id="ARBA00004429"/>
    </source>
</evidence>
<sequence length="614" mass="67483">MDDQNKNLILATALSFVVILVWFLLFPPPEPAPTPAPADAVATTEGVATPPLATTGTTAATEAAPEVAAATEAARIEIDTPRITGTISLSGGRIDDLKLKDYRVTIDPSSDLVRLLSPVGQKGAYYALYGWAPGGDLDYAEVPGPNTEWTVASGNTLSIDKPVTLRWDNGKGLIFSRTMSIDKNYMFSVTQSVENLGTADVRLAPYGIVARHGQPADLQNFFVLHEGVVGRADGKLTEIKYKDMMKLPPVEREGAQAEVIDATTDGWIGFTDKYWMTTLIPEQGKPFTSVTKYVPQTDVFQVEVRQPVISVAPGTSASSTSRLFAGAKEWATIRMYQNEGGIAGFIDSIDWGWFFFLTKPIFMVLHWLNGLIGNMGLAIIALTFVLKLIVLPLAYKSYVSMARMKELQPELEALKEKAGDDKQKLQKDMMQLYKDKKVNPAAGCLPVLIQIPIFFSLYKVIFVTIELRHAPFFGWLRDLSAPDPSSLFNLFGLLPWAAPALGTTLALIFIGVLPILLGITMWLQQKLNPAPTDPSQAMIFAWMPWVFMFMLGGFASGLVLYWITNNTITFGQQYLIMRSHGHKPDLFGNIKASLKRKKPTTPVAANDKKAPAKK</sequence>
<dbReference type="PANTHER" id="PTHR12428:SF65">
    <property type="entry name" value="CYTOCHROME C OXIDASE ASSEMBLY PROTEIN COX18, MITOCHONDRIAL"/>
    <property type="match status" value="1"/>
</dbReference>
<evidence type="ECO:0000256" key="8">
    <source>
        <dbReference type="ARBA" id="ARBA00022989"/>
    </source>
</evidence>
<dbReference type="EMBL" id="QFQS01000003">
    <property type="protein sequence ID" value="PZQ96619.1"/>
    <property type="molecule type" value="Genomic_DNA"/>
</dbReference>
<dbReference type="AlphaFoldDB" id="A0A2W5S4F9"/>
<comment type="subcellular location">
    <subcellularLocation>
        <location evidence="1">Cell inner membrane</location>
        <topology evidence="1">Multi-pass membrane protein</topology>
    </subcellularLocation>
    <subcellularLocation>
        <location evidence="13">Cell membrane</location>
        <topology evidence="13">Multi-pass membrane protein</topology>
    </subcellularLocation>
</comment>
<feature type="transmembrane region" description="Helical" evidence="13">
    <location>
        <begin position="496"/>
        <end position="519"/>
    </location>
</feature>
<dbReference type="PRINTS" id="PR00701">
    <property type="entry name" value="60KDINNERMP"/>
</dbReference>
<dbReference type="GO" id="GO:0005886">
    <property type="term" value="C:plasma membrane"/>
    <property type="evidence" value="ECO:0007669"/>
    <property type="project" value="UniProtKB-SubCell"/>
</dbReference>
<evidence type="ECO:0000256" key="7">
    <source>
        <dbReference type="ARBA" id="ARBA00022927"/>
    </source>
</evidence>
<keyword evidence="6 13" id="KW-0812">Transmembrane</keyword>
<feature type="transmembrane region" description="Helical" evidence="13">
    <location>
        <begin position="438"/>
        <end position="458"/>
    </location>
</feature>
<evidence type="ECO:0000256" key="2">
    <source>
        <dbReference type="ARBA" id="ARBA00010527"/>
    </source>
</evidence>
<dbReference type="NCBIfam" id="TIGR03592">
    <property type="entry name" value="yidC_oxa1_cterm"/>
    <property type="match status" value="1"/>
</dbReference>
<gene>
    <name evidence="13" type="primary">yidC</name>
    <name evidence="17" type="ORF">DI533_13515</name>
</gene>
<dbReference type="InterPro" id="IPR038221">
    <property type="entry name" value="YidC_periplasmic_sf"/>
</dbReference>
<dbReference type="GO" id="GO:0015031">
    <property type="term" value="P:protein transport"/>
    <property type="evidence" value="ECO:0007669"/>
    <property type="project" value="UniProtKB-KW"/>
</dbReference>
<evidence type="ECO:0000256" key="5">
    <source>
        <dbReference type="ARBA" id="ARBA00022475"/>
    </source>
</evidence>
<dbReference type="GO" id="GO:0032977">
    <property type="term" value="F:membrane insertase activity"/>
    <property type="evidence" value="ECO:0007669"/>
    <property type="project" value="InterPro"/>
</dbReference>
<comment type="caution">
    <text evidence="17">The sequence shown here is derived from an EMBL/GenBank/DDBJ whole genome shotgun (WGS) entry which is preliminary data.</text>
</comment>
<evidence type="ECO:0000256" key="3">
    <source>
        <dbReference type="ARBA" id="ARBA00015325"/>
    </source>
</evidence>
<feature type="region of interest" description="Disordered" evidence="14">
    <location>
        <begin position="595"/>
        <end position="614"/>
    </location>
</feature>
<keyword evidence="10 13" id="KW-0143">Chaperone</keyword>
<evidence type="ECO:0000256" key="13">
    <source>
        <dbReference type="HAMAP-Rule" id="MF_01810"/>
    </source>
</evidence>
<evidence type="ECO:0000259" key="15">
    <source>
        <dbReference type="Pfam" id="PF02096"/>
    </source>
</evidence>
<evidence type="ECO:0000256" key="10">
    <source>
        <dbReference type="ARBA" id="ARBA00023186"/>
    </source>
</evidence>
<dbReference type="CDD" id="cd20070">
    <property type="entry name" value="5TM_YidC_Alb3"/>
    <property type="match status" value="1"/>
</dbReference>
<feature type="domain" description="Membrane insertase YidC N-terminal" evidence="16">
    <location>
        <begin position="75"/>
        <end position="363"/>
    </location>
</feature>
<dbReference type="InterPro" id="IPR028055">
    <property type="entry name" value="YidC/Oxa/ALB_C"/>
</dbReference>
<dbReference type="InterPro" id="IPR028053">
    <property type="entry name" value="Membr_insert_YidC_N"/>
</dbReference>
<accession>A0A2W5S4F9</accession>
<dbReference type="Pfam" id="PF02096">
    <property type="entry name" value="60KD_IMP"/>
    <property type="match status" value="1"/>
</dbReference>
<evidence type="ECO:0000313" key="18">
    <source>
        <dbReference type="Proteomes" id="UP000248975"/>
    </source>
</evidence>
<evidence type="ECO:0000256" key="11">
    <source>
        <dbReference type="ARBA" id="ARBA00033245"/>
    </source>
</evidence>
<keyword evidence="4 13" id="KW-0813">Transport</keyword>
<evidence type="ECO:0000256" key="9">
    <source>
        <dbReference type="ARBA" id="ARBA00023136"/>
    </source>
</evidence>
<dbReference type="HAMAP" id="MF_01810">
    <property type="entry name" value="YidC_type1"/>
    <property type="match status" value="1"/>
</dbReference>
<comment type="similarity">
    <text evidence="2 13">Belongs to the OXA1/ALB3/YidC family. Type 1 subfamily.</text>
</comment>
<dbReference type="InterPro" id="IPR001708">
    <property type="entry name" value="YidC/ALB3/OXA1/COX18"/>
</dbReference>
<keyword evidence="5 13" id="KW-1003">Cell membrane</keyword>
<reference evidence="17 18" key="1">
    <citation type="submission" date="2017-08" db="EMBL/GenBank/DDBJ databases">
        <title>Infants hospitalized years apart are colonized by the same room-sourced microbial strains.</title>
        <authorList>
            <person name="Brooks B."/>
            <person name="Olm M.R."/>
            <person name="Firek B.A."/>
            <person name="Baker R."/>
            <person name="Thomas B.C."/>
            <person name="Morowitz M.J."/>
            <person name="Banfield J.F."/>
        </authorList>
    </citation>
    <scope>NUCLEOTIDE SEQUENCE [LARGE SCALE GENOMIC DNA]</scope>
    <source>
        <strain evidence="17">S2_003_000_R2_11</strain>
    </source>
</reference>
<dbReference type="InterPro" id="IPR047196">
    <property type="entry name" value="YidC_ALB_C"/>
</dbReference>
<name>A0A2W5S4F9_CERSP</name>
<dbReference type="NCBIfam" id="TIGR03593">
    <property type="entry name" value="yidC_nterm"/>
    <property type="match status" value="1"/>
</dbReference>
<keyword evidence="7 13" id="KW-0653">Protein transport</keyword>
<evidence type="ECO:0000256" key="12">
    <source>
        <dbReference type="ARBA" id="ARBA00033342"/>
    </source>
</evidence>
<dbReference type="Pfam" id="PF14849">
    <property type="entry name" value="YidC_periplas"/>
    <property type="match status" value="1"/>
</dbReference>
<dbReference type="PRINTS" id="PR01900">
    <property type="entry name" value="YIDCPROTEIN"/>
</dbReference>
<evidence type="ECO:0000256" key="4">
    <source>
        <dbReference type="ARBA" id="ARBA00022448"/>
    </source>
</evidence>
<feature type="transmembrane region" description="Helical" evidence="13">
    <location>
        <begin position="7"/>
        <end position="25"/>
    </location>
</feature>
<evidence type="ECO:0000313" key="17">
    <source>
        <dbReference type="EMBL" id="PZQ96619.1"/>
    </source>
</evidence>
<dbReference type="GO" id="GO:0051205">
    <property type="term" value="P:protein insertion into membrane"/>
    <property type="evidence" value="ECO:0007669"/>
    <property type="project" value="TreeGrafter"/>
</dbReference>
<dbReference type="InterPro" id="IPR019998">
    <property type="entry name" value="Membr_insert_YidC"/>
</dbReference>
<evidence type="ECO:0000259" key="16">
    <source>
        <dbReference type="Pfam" id="PF14849"/>
    </source>
</evidence>
<evidence type="ECO:0000256" key="6">
    <source>
        <dbReference type="ARBA" id="ARBA00022692"/>
    </source>
</evidence>
<feature type="transmembrane region" description="Helical" evidence="13">
    <location>
        <begin position="371"/>
        <end position="395"/>
    </location>
</feature>
<protein>
    <recommendedName>
        <fullName evidence="3 13">Membrane protein insertase YidC</fullName>
    </recommendedName>
    <alternativeName>
        <fullName evidence="12 13">Foldase YidC</fullName>
    </alternativeName>
    <alternativeName>
        <fullName evidence="11 13">Membrane integrase YidC</fullName>
    </alternativeName>
    <alternativeName>
        <fullName evidence="13">Membrane protein YidC</fullName>
    </alternativeName>
</protein>
<feature type="domain" description="Membrane insertase YidC/Oxa/ALB C-terminal" evidence="15">
    <location>
        <begin position="375"/>
        <end position="578"/>
    </location>
</feature>
<keyword evidence="8 13" id="KW-1133">Transmembrane helix</keyword>
<comment type="subunit">
    <text evidence="13">Interacts with the Sec translocase complex via SecD. Specifically interacts with transmembrane segments of nascent integral membrane proteins during membrane integration.</text>
</comment>
<proteinExistence type="inferred from homology"/>
<feature type="transmembrane region" description="Helical" evidence="13">
    <location>
        <begin position="539"/>
        <end position="563"/>
    </location>
</feature>
<dbReference type="CDD" id="cd19961">
    <property type="entry name" value="EcYidC-like_peri"/>
    <property type="match status" value="1"/>
</dbReference>
<dbReference type="Proteomes" id="UP000248975">
    <property type="component" value="Unassembled WGS sequence"/>
</dbReference>
<dbReference type="PANTHER" id="PTHR12428">
    <property type="entry name" value="OXA1"/>
    <property type="match status" value="1"/>
</dbReference>
<dbReference type="Gene3D" id="2.70.98.90">
    <property type="match status" value="1"/>
</dbReference>